<dbReference type="Proteomes" id="UP000029641">
    <property type="component" value="Unassembled WGS sequence"/>
</dbReference>
<dbReference type="eggNOG" id="COG3637">
    <property type="taxonomic scope" value="Bacteria"/>
</dbReference>
<sequence>MKERVSFLIILFVIGIGAHQLKAQSQVDFGVKGGLNLTFFKVAEGNFGANPETATGFYGGLFTDFNIDNNFSIQPEILYIVLNDFNFMNAPIYAKYQVGDNLYLSVGPSLNYFFDFFTNKFKIRGDIATSYNITSKIDLHVKYTLGFQEITPNGLFVGVGLKL</sequence>
<keyword evidence="7" id="KW-1185">Reference proteome</keyword>
<evidence type="ECO:0000313" key="3">
    <source>
        <dbReference type="EMBL" id="GAL67293.1"/>
    </source>
</evidence>
<evidence type="ECO:0000313" key="7">
    <source>
        <dbReference type="Proteomes" id="UP000030184"/>
    </source>
</evidence>
<evidence type="ECO:0000259" key="2">
    <source>
        <dbReference type="Pfam" id="PF13505"/>
    </source>
</evidence>
<evidence type="ECO:0000313" key="4">
    <source>
        <dbReference type="EMBL" id="GAL71045.1"/>
    </source>
</evidence>
<evidence type="ECO:0000313" key="5">
    <source>
        <dbReference type="EMBL" id="GAL90028.1"/>
    </source>
</evidence>
<dbReference type="Proteomes" id="UP000029646">
    <property type="component" value="Unassembled WGS sequence"/>
</dbReference>
<dbReference type="OrthoDB" id="947434at2"/>
<gene>
    <name evidence="3" type="ORF">JCM19301_2645</name>
    <name evidence="4" type="ORF">JCM19302_3000</name>
    <name evidence="5" type="ORF">JCM19538_768</name>
</gene>
<evidence type="ECO:0000256" key="1">
    <source>
        <dbReference type="ARBA" id="ARBA00022729"/>
    </source>
</evidence>
<evidence type="ECO:0000313" key="6">
    <source>
        <dbReference type="Proteomes" id="UP000029646"/>
    </source>
</evidence>
<dbReference type="RefSeq" id="WP_042243826.1">
    <property type="nucleotide sequence ID" value="NZ_BBNR01000009.1"/>
</dbReference>
<dbReference type="Pfam" id="PF13505">
    <property type="entry name" value="OMP_b-brl"/>
    <property type="match status" value="1"/>
</dbReference>
<dbReference type="EMBL" id="BBNR01000009">
    <property type="protein sequence ID" value="GAL67293.1"/>
    <property type="molecule type" value="Genomic_DNA"/>
</dbReference>
<keyword evidence="1" id="KW-0732">Signal</keyword>
<feature type="domain" description="Outer membrane protein beta-barrel" evidence="2">
    <location>
        <begin position="9"/>
        <end position="158"/>
    </location>
</feature>
<dbReference type="EMBL" id="BBNY01000068">
    <property type="protein sequence ID" value="GAL90028.1"/>
    <property type="molecule type" value="Genomic_DNA"/>
</dbReference>
<dbReference type="Proteomes" id="UP000030184">
    <property type="component" value="Unassembled WGS sequence"/>
</dbReference>
<dbReference type="AlphaFoldDB" id="A0A090W216"/>
<dbReference type="EMBL" id="BBNS01000009">
    <property type="protein sequence ID" value="GAL71045.1"/>
    <property type="molecule type" value="Genomic_DNA"/>
</dbReference>
<accession>A0A090W216</accession>
<proteinExistence type="predicted"/>
<protein>
    <recommendedName>
        <fullName evidence="2">Outer membrane protein beta-barrel domain-containing protein</fullName>
    </recommendedName>
</protein>
<dbReference type="InterPro" id="IPR027385">
    <property type="entry name" value="Beta-barrel_OMP"/>
</dbReference>
<name>A0A090W216_9FLAO</name>
<comment type="caution">
    <text evidence="4">The sequence shown here is derived from an EMBL/GenBank/DDBJ whole genome shotgun (WGS) entry which is preliminary data.</text>
</comment>
<organism evidence="4 6">
    <name type="scientific">Jejuia pallidilutea</name>
    <dbReference type="NCBI Taxonomy" id="504487"/>
    <lineage>
        <taxon>Bacteria</taxon>
        <taxon>Pseudomonadati</taxon>
        <taxon>Bacteroidota</taxon>
        <taxon>Flavobacteriia</taxon>
        <taxon>Flavobacteriales</taxon>
        <taxon>Flavobacteriaceae</taxon>
        <taxon>Jejuia</taxon>
    </lineage>
</organism>
<dbReference type="STRING" id="504487.JCM19538_768"/>
<reference evidence="7" key="1">
    <citation type="journal article" date="2014" name="Genome Announc.">
        <title>Draft Genome Sequence of Marine Flavobacterium Jejuia pallidilutea Strain 11shimoA1 and Pigmentation Mutants.</title>
        <authorList>
            <person name="Takatani N."/>
            <person name="Nakanishi M."/>
            <person name="Meirelles P."/>
            <person name="Mino S."/>
            <person name="Suda W."/>
            <person name="Oshima K."/>
            <person name="Hattori M."/>
            <person name="Ohkuma M."/>
            <person name="Hosokawa M."/>
            <person name="Miyashita K."/>
            <person name="Thompson F.L."/>
            <person name="Niwa A."/>
            <person name="Sawabe T."/>
            <person name="Sawabe T."/>
        </authorList>
    </citation>
    <scope>NUCLEOTIDE SEQUENCE [LARGE SCALE GENOMIC DNA]</scope>
    <source>
        <strain evidence="7">JCM 19538</strain>
    </source>
</reference>